<protein>
    <submittedName>
        <fullName evidence="1">Uncharacterized protein</fullName>
    </submittedName>
</protein>
<gene>
    <name evidence="1" type="ORF">BVRB_029140</name>
</gene>
<accession>A0A0J8AXW0</accession>
<dbReference type="Proteomes" id="UP000035740">
    <property type="component" value="Unassembled WGS sequence"/>
</dbReference>
<feature type="non-terminal residue" evidence="1">
    <location>
        <position position="1"/>
    </location>
</feature>
<dbReference type="Gramene" id="KMS93669">
    <property type="protein sequence ID" value="KMS93669"/>
    <property type="gene ID" value="BVRB_029140"/>
</dbReference>
<dbReference type="EMBL" id="KQ100173">
    <property type="protein sequence ID" value="KMS93669.1"/>
    <property type="molecule type" value="Genomic_DNA"/>
</dbReference>
<name>A0A0J8AXW0_BETVV</name>
<organism evidence="1 2">
    <name type="scientific">Beta vulgaris subsp. vulgaris</name>
    <name type="common">Beet</name>
    <dbReference type="NCBI Taxonomy" id="3555"/>
    <lineage>
        <taxon>Eukaryota</taxon>
        <taxon>Viridiplantae</taxon>
        <taxon>Streptophyta</taxon>
        <taxon>Embryophyta</taxon>
        <taxon>Tracheophyta</taxon>
        <taxon>Spermatophyta</taxon>
        <taxon>Magnoliopsida</taxon>
        <taxon>eudicotyledons</taxon>
        <taxon>Gunneridae</taxon>
        <taxon>Pentapetalae</taxon>
        <taxon>Caryophyllales</taxon>
        <taxon>Chenopodiaceae</taxon>
        <taxon>Betoideae</taxon>
        <taxon>Beta</taxon>
    </lineage>
</organism>
<keyword evidence="2" id="KW-1185">Reference proteome</keyword>
<sequence>FQSINFRMRPFCPRFAHINGQDDGNRSELSRRLLRSNYLAEQDMEIGQYEDIWRPGMAVPMLSLDYDSWLHPYSEPLVLLQSPSSVDIGRQISGRTDSKGGTR</sequence>
<proteinExistence type="predicted"/>
<evidence type="ECO:0000313" key="2">
    <source>
        <dbReference type="Proteomes" id="UP000035740"/>
    </source>
</evidence>
<dbReference type="OrthoDB" id="10667351at2759"/>
<dbReference type="AlphaFoldDB" id="A0A0J8AXW0"/>
<reference evidence="1 2" key="1">
    <citation type="journal article" date="2014" name="Nature">
        <title>The genome of the recently domesticated crop plant sugar beet (Beta vulgaris).</title>
        <authorList>
            <person name="Dohm J.C."/>
            <person name="Minoche A.E."/>
            <person name="Holtgrawe D."/>
            <person name="Capella-Gutierrez S."/>
            <person name="Zakrzewski F."/>
            <person name="Tafer H."/>
            <person name="Rupp O."/>
            <person name="Sorensen T.R."/>
            <person name="Stracke R."/>
            <person name="Reinhardt R."/>
            <person name="Goesmann A."/>
            <person name="Kraft T."/>
            <person name="Schulz B."/>
            <person name="Stadler P.F."/>
            <person name="Schmidt T."/>
            <person name="Gabaldon T."/>
            <person name="Lehrach H."/>
            <person name="Weisshaar B."/>
            <person name="Himmelbauer H."/>
        </authorList>
    </citation>
    <scope>NUCLEOTIDE SEQUENCE [LARGE SCALE GENOMIC DNA]</scope>
    <source>
        <tissue evidence="1">Taproot</tissue>
    </source>
</reference>
<evidence type="ECO:0000313" key="1">
    <source>
        <dbReference type="EMBL" id="KMS93669.1"/>
    </source>
</evidence>